<dbReference type="Gene3D" id="3.40.50.300">
    <property type="entry name" value="P-loop containing nucleotide triphosphate hydrolases"/>
    <property type="match status" value="2"/>
</dbReference>
<dbReference type="InterPro" id="IPR045028">
    <property type="entry name" value="DinG/Rad3-like"/>
</dbReference>
<evidence type="ECO:0000256" key="2">
    <source>
        <dbReference type="ARBA" id="ARBA00022801"/>
    </source>
</evidence>
<dbReference type="InterPro" id="IPR010614">
    <property type="entry name" value="RAD3-like_helicase_DEAD"/>
</dbReference>
<feature type="region of interest" description="Disordered" evidence="4">
    <location>
        <begin position="277"/>
        <end position="304"/>
    </location>
</feature>
<protein>
    <recommendedName>
        <fullName evidence="5">Helicase ATP-binding domain-containing protein</fullName>
    </recommendedName>
</protein>
<evidence type="ECO:0000256" key="1">
    <source>
        <dbReference type="ARBA" id="ARBA00022741"/>
    </source>
</evidence>
<dbReference type="GO" id="GO:0005524">
    <property type="term" value="F:ATP binding"/>
    <property type="evidence" value="ECO:0007669"/>
    <property type="project" value="UniProtKB-KW"/>
</dbReference>
<evidence type="ECO:0000256" key="3">
    <source>
        <dbReference type="ARBA" id="ARBA00022840"/>
    </source>
</evidence>
<reference evidence="6" key="1">
    <citation type="submission" date="2025-08" db="UniProtKB">
        <authorList>
            <consortium name="Ensembl"/>
        </authorList>
    </citation>
    <scope>IDENTIFICATION</scope>
</reference>
<dbReference type="GO" id="GO:0003677">
    <property type="term" value="F:DNA binding"/>
    <property type="evidence" value="ECO:0007669"/>
    <property type="project" value="InterPro"/>
</dbReference>
<dbReference type="SUPFAM" id="SSF52540">
    <property type="entry name" value="P-loop containing nucleoside triphosphate hydrolases"/>
    <property type="match status" value="1"/>
</dbReference>
<dbReference type="InterPro" id="IPR006554">
    <property type="entry name" value="Helicase-like_DEXD_c2"/>
</dbReference>
<accession>A0A3Q3WP30</accession>
<keyword evidence="2" id="KW-0378">Hydrolase</keyword>
<dbReference type="PANTHER" id="PTHR11472">
    <property type="entry name" value="DNA REPAIR DEAD HELICASE RAD3/XP-D SUBFAMILY MEMBER"/>
    <property type="match status" value="1"/>
</dbReference>
<dbReference type="InterPro" id="IPR014013">
    <property type="entry name" value="Helic_SF1/SF2_ATP-bd_DinG/Rad3"/>
</dbReference>
<keyword evidence="3" id="KW-0067">ATP-binding</keyword>
<feature type="domain" description="Helicase ATP-binding" evidence="5">
    <location>
        <begin position="15"/>
        <end position="304"/>
    </location>
</feature>
<dbReference type="GO" id="GO:0003678">
    <property type="term" value="F:DNA helicase activity"/>
    <property type="evidence" value="ECO:0007669"/>
    <property type="project" value="InterPro"/>
</dbReference>
<evidence type="ECO:0000313" key="6">
    <source>
        <dbReference type="Ensembl" id="ENSMMOP00000010729.1"/>
    </source>
</evidence>
<proteinExistence type="predicted"/>
<dbReference type="Ensembl" id="ENSMMOT00000010912.1">
    <property type="protein sequence ID" value="ENSMMOP00000010729.1"/>
    <property type="gene ID" value="ENSMMOG00000008277.1"/>
</dbReference>
<dbReference type="FunFam" id="3.40.50.300:FF:000910">
    <property type="entry name" value="probable ATP-dependent DNA helicase DDX11"/>
    <property type="match status" value="1"/>
</dbReference>
<evidence type="ECO:0000313" key="7">
    <source>
        <dbReference type="Proteomes" id="UP000261620"/>
    </source>
</evidence>
<name>A0A3Q3WP30_MOLML</name>
<dbReference type="GO" id="GO:0034085">
    <property type="term" value="P:establishment of sister chromatid cohesion"/>
    <property type="evidence" value="ECO:0007669"/>
    <property type="project" value="TreeGrafter"/>
</dbReference>
<reference evidence="6" key="2">
    <citation type="submission" date="2025-09" db="UniProtKB">
        <authorList>
            <consortium name="Ensembl"/>
        </authorList>
    </citation>
    <scope>IDENTIFICATION</scope>
</reference>
<dbReference type="PROSITE" id="PS51193">
    <property type="entry name" value="HELICASE_ATP_BIND_2"/>
    <property type="match status" value="1"/>
</dbReference>
<dbReference type="Proteomes" id="UP000261620">
    <property type="component" value="Unplaced"/>
</dbReference>
<dbReference type="AlphaFoldDB" id="A0A3Q3WP30"/>
<keyword evidence="7" id="KW-1185">Reference proteome</keyword>
<sequence length="304" mass="35194">MWFHLLGRFMSMDTGRSQFPFPYQPYDIQERFMRALYTALDQGKVGIFESPTGTGKSLSLICGALSWLTDYEERRRQEAAALLQEGEAALSSSTAQSTTDSASAEPDWITDFVQKKAERDLVSRLKEEELKRQKREERLERIRTNIQLKYAMKRKSQEEDEAFRLLQLSKAEQIDPEGNPEDEELILAEYESDDESKDRECHTLRWSETVYVSCCQIYYCSRTHSQLAQFVHEVQKSPFGKDVSVVTLGSRQNLCVNEEVRRLGSIQRINDRCMEMQKSKHGGSPSHTHTHTHTHTHLQTNLYS</sequence>
<dbReference type="GO" id="GO:0005634">
    <property type="term" value="C:nucleus"/>
    <property type="evidence" value="ECO:0007669"/>
    <property type="project" value="TreeGrafter"/>
</dbReference>
<keyword evidence="1" id="KW-0547">Nucleotide-binding</keyword>
<dbReference type="PANTHER" id="PTHR11472:SF41">
    <property type="entry name" value="ATP-DEPENDENT DNA HELICASE DDX11-RELATED"/>
    <property type="match status" value="1"/>
</dbReference>
<evidence type="ECO:0000256" key="4">
    <source>
        <dbReference type="SAM" id="MobiDB-lite"/>
    </source>
</evidence>
<organism evidence="6 7">
    <name type="scientific">Mola mola</name>
    <name type="common">Ocean sunfish</name>
    <name type="synonym">Tetraodon mola</name>
    <dbReference type="NCBI Taxonomy" id="94237"/>
    <lineage>
        <taxon>Eukaryota</taxon>
        <taxon>Metazoa</taxon>
        <taxon>Chordata</taxon>
        <taxon>Craniata</taxon>
        <taxon>Vertebrata</taxon>
        <taxon>Euteleostomi</taxon>
        <taxon>Actinopterygii</taxon>
        <taxon>Neopterygii</taxon>
        <taxon>Teleostei</taxon>
        <taxon>Neoteleostei</taxon>
        <taxon>Acanthomorphata</taxon>
        <taxon>Eupercaria</taxon>
        <taxon>Tetraodontiformes</taxon>
        <taxon>Molidae</taxon>
        <taxon>Mola</taxon>
    </lineage>
</organism>
<dbReference type="InterPro" id="IPR027417">
    <property type="entry name" value="P-loop_NTPase"/>
</dbReference>
<dbReference type="Pfam" id="PF06733">
    <property type="entry name" value="DEAD_2"/>
    <property type="match status" value="1"/>
</dbReference>
<dbReference type="GO" id="GO:0016818">
    <property type="term" value="F:hydrolase activity, acting on acid anhydrides, in phosphorus-containing anhydrides"/>
    <property type="evidence" value="ECO:0007669"/>
    <property type="project" value="InterPro"/>
</dbReference>
<evidence type="ECO:0000259" key="5">
    <source>
        <dbReference type="PROSITE" id="PS51193"/>
    </source>
</evidence>
<dbReference type="SMART" id="SM00488">
    <property type="entry name" value="DEXDc2"/>
    <property type="match status" value="1"/>
</dbReference>